<evidence type="ECO:0000256" key="6">
    <source>
        <dbReference type="ARBA" id="ARBA00022801"/>
    </source>
</evidence>
<dbReference type="SUPFAM" id="SSF57716">
    <property type="entry name" value="Glucocorticoid receptor-like (DNA-binding domain)"/>
    <property type="match status" value="1"/>
</dbReference>
<keyword evidence="6" id="KW-0378">Hydrolase</keyword>
<comment type="similarity">
    <text evidence="1">Belongs to the FPG family.</text>
</comment>
<keyword evidence="4" id="KW-0227">DNA damage</keyword>
<feature type="domain" description="FPG-type" evidence="15">
    <location>
        <begin position="221"/>
        <end position="259"/>
    </location>
</feature>
<evidence type="ECO:0000256" key="14">
    <source>
        <dbReference type="PROSITE-ProRule" id="PRU00391"/>
    </source>
</evidence>
<dbReference type="EMBL" id="SOAU01000001">
    <property type="protein sequence ID" value="TDT15737.1"/>
    <property type="molecule type" value="Genomic_DNA"/>
</dbReference>
<dbReference type="InterPro" id="IPR035937">
    <property type="entry name" value="FPG_N"/>
</dbReference>
<protein>
    <recommendedName>
        <fullName evidence="2">DNA-(apurinic or apyrimidinic site) lyase</fullName>
        <ecNumber evidence="2">4.2.99.18</ecNumber>
    </recommendedName>
</protein>
<dbReference type="SUPFAM" id="SSF46946">
    <property type="entry name" value="S13-like H2TH domain"/>
    <property type="match status" value="1"/>
</dbReference>
<evidence type="ECO:0000256" key="10">
    <source>
        <dbReference type="ARBA" id="ARBA00023239"/>
    </source>
</evidence>
<evidence type="ECO:0000256" key="1">
    <source>
        <dbReference type="ARBA" id="ARBA00009409"/>
    </source>
</evidence>
<dbReference type="PANTHER" id="PTHR42697:SF1">
    <property type="entry name" value="ENDONUCLEASE 8"/>
    <property type="match status" value="1"/>
</dbReference>
<evidence type="ECO:0000256" key="3">
    <source>
        <dbReference type="ARBA" id="ARBA00022723"/>
    </source>
</evidence>
<comment type="caution">
    <text evidence="17">The sequence shown here is derived from an EMBL/GenBank/DDBJ whole genome shotgun (WGS) entry which is preliminary data.</text>
</comment>
<evidence type="ECO:0000256" key="8">
    <source>
        <dbReference type="ARBA" id="ARBA00023125"/>
    </source>
</evidence>
<keyword evidence="17" id="KW-0255">Endonuclease</keyword>
<evidence type="ECO:0000256" key="5">
    <source>
        <dbReference type="ARBA" id="ARBA00022771"/>
    </source>
</evidence>
<keyword evidence="9" id="KW-0234">DNA repair</keyword>
<evidence type="ECO:0000259" key="16">
    <source>
        <dbReference type="PROSITE" id="PS51068"/>
    </source>
</evidence>
<evidence type="ECO:0000256" key="4">
    <source>
        <dbReference type="ARBA" id="ARBA00022763"/>
    </source>
</evidence>
<dbReference type="RefSeq" id="WP_166657422.1">
    <property type="nucleotide sequence ID" value="NZ_SOAU01000001.1"/>
</dbReference>
<keyword evidence="8" id="KW-0238">DNA-binding</keyword>
<dbReference type="Gene3D" id="1.10.8.50">
    <property type="match status" value="1"/>
</dbReference>
<dbReference type="InterPro" id="IPR010979">
    <property type="entry name" value="Ribosomal_uS13-like_H2TH"/>
</dbReference>
<dbReference type="PANTHER" id="PTHR42697">
    <property type="entry name" value="ENDONUCLEASE 8"/>
    <property type="match status" value="1"/>
</dbReference>
<dbReference type="PROSITE" id="PS51068">
    <property type="entry name" value="FPG_CAT"/>
    <property type="match status" value="1"/>
</dbReference>
<dbReference type="PROSITE" id="PS51066">
    <property type="entry name" value="ZF_FPG_2"/>
    <property type="match status" value="1"/>
</dbReference>
<keyword evidence="5 14" id="KW-0863">Zinc-finger</keyword>
<gene>
    <name evidence="17" type="ORF">BDK89_1315</name>
</gene>
<dbReference type="SMART" id="SM01232">
    <property type="entry name" value="H2TH"/>
    <property type="match status" value="1"/>
</dbReference>
<keyword evidence="11" id="KW-0511">Multifunctional enzyme</keyword>
<keyword evidence="7" id="KW-0862">Zinc</keyword>
<dbReference type="InterPro" id="IPR012319">
    <property type="entry name" value="FPG_cat"/>
</dbReference>
<evidence type="ECO:0000256" key="13">
    <source>
        <dbReference type="ARBA" id="ARBA00044632"/>
    </source>
</evidence>
<dbReference type="InterPro" id="IPR000214">
    <property type="entry name" value="Znf_DNA_glyclase/AP_lyase"/>
</dbReference>
<evidence type="ECO:0000256" key="9">
    <source>
        <dbReference type="ARBA" id="ARBA00023204"/>
    </source>
</evidence>
<dbReference type="AlphaFoldDB" id="A0A4R7HX53"/>
<evidence type="ECO:0000256" key="11">
    <source>
        <dbReference type="ARBA" id="ARBA00023268"/>
    </source>
</evidence>
<dbReference type="GO" id="GO:0003684">
    <property type="term" value="F:damaged DNA binding"/>
    <property type="evidence" value="ECO:0007669"/>
    <property type="project" value="InterPro"/>
</dbReference>
<keyword evidence="3" id="KW-0479">Metal-binding</keyword>
<proteinExistence type="inferred from homology"/>
<comment type="catalytic activity">
    <reaction evidence="13">
        <text>2'-deoxyribonucleotide-(2'-deoxyribose 5'-phosphate)-2'-deoxyribonucleotide-DNA = a 3'-end 2'-deoxyribonucleotide-(2,3-dehydro-2,3-deoxyribose 5'-phosphate)-DNA + a 5'-end 5'-phospho-2'-deoxyribonucleoside-DNA + H(+)</text>
        <dbReference type="Rhea" id="RHEA:66592"/>
        <dbReference type="Rhea" id="RHEA-COMP:13180"/>
        <dbReference type="Rhea" id="RHEA-COMP:16897"/>
        <dbReference type="Rhea" id="RHEA-COMP:17067"/>
        <dbReference type="ChEBI" id="CHEBI:15378"/>
        <dbReference type="ChEBI" id="CHEBI:136412"/>
        <dbReference type="ChEBI" id="CHEBI:157695"/>
        <dbReference type="ChEBI" id="CHEBI:167181"/>
        <dbReference type="EC" id="4.2.99.18"/>
    </reaction>
</comment>
<accession>A0A4R7HX53</accession>
<dbReference type="GO" id="GO:0006284">
    <property type="term" value="P:base-excision repair"/>
    <property type="evidence" value="ECO:0007669"/>
    <property type="project" value="InterPro"/>
</dbReference>
<dbReference type="SUPFAM" id="SSF81624">
    <property type="entry name" value="N-terminal domain of MutM-like DNA repair proteins"/>
    <property type="match status" value="1"/>
</dbReference>
<dbReference type="Gene3D" id="3.20.190.10">
    <property type="entry name" value="MutM-like, N-terminal"/>
    <property type="match status" value="1"/>
</dbReference>
<evidence type="ECO:0000313" key="17">
    <source>
        <dbReference type="EMBL" id="TDT15737.1"/>
    </source>
</evidence>
<dbReference type="InterPro" id="IPR015886">
    <property type="entry name" value="H2TH_FPG"/>
</dbReference>
<name>A0A4R7HX53_9ACTN</name>
<dbReference type="EC" id="4.2.99.18" evidence="2"/>
<keyword evidence="12" id="KW-0326">Glycosidase</keyword>
<feature type="domain" description="Formamidopyrimidine-DNA glycosylase catalytic" evidence="16">
    <location>
        <begin position="2"/>
        <end position="98"/>
    </location>
</feature>
<dbReference type="SMART" id="SM00898">
    <property type="entry name" value="Fapy_DNA_glyco"/>
    <property type="match status" value="1"/>
</dbReference>
<sequence length="288" mass="31706">MPEGDTLRILATKIDDRLSGRRVERSIMRDPRLAGRELAGTTLVDADAYGKHLFVRFDDGRSLHAHLNMDGKFKVSRRSTAPEWKRRVELHLADGGSLVGEAVPILELIDTGAEHEITDRLGPDLCATAGPPDPALSAERLRTGVATPLSGAMLDQRLVAGWGNVYANDVPFICGVSPHQPVDSIDGLEQLAGVGTALIRTNARLGFQNTVGKRLRTDATWMHGRGRRPCPMCGERLRYLPERETAWGRSITWCEHCQPSGDTGSVDMRRVKRLIGLHPAVREAVFPR</sequence>
<dbReference type="Proteomes" id="UP000294558">
    <property type="component" value="Unassembled WGS sequence"/>
</dbReference>
<dbReference type="GO" id="GO:0008270">
    <property type="term" value="F:zinc ion binding"/>
    <property type="evidence" value="ECO:0007669"/>
    <property type="project" value="UniProtKB-KW"/>
</dbReference>
<dbReference type="Pfam" id="PF01149">
    <property type="entry name" value="Fapy_DNA_glyco"/>
    <property type="match status" value="1"/>
</dbReference>
<reference evidence="17 18" key="1">
    <citation type="submission" date="2019-03" db="EMBL/GenBank/DDBJ databases">
        <title>Sequencing the genomes of 1000 actinobacteria strains.</title>
        <authorList>
            <person name="Klenk H.-P."/>
        </authorList>
    </citation>
    <scope>NUCLEOTIDE SEQUENCE [LARGE SCALE GENOMIC DNA]</scope>
    <source>
        <strain evidence="17 18">DSM 18936</strain>
    </source>
</reference>
<organism evidence="17 18">
    <name type="scientific">Ilumatobacter fluminis</name>
    <dbReference type="NCBI Taxonomy" id="467091"/>
    <lineage>
        <taxon>Bacteria</taxon>
        <taxon>Bacillati</taxon>
        <taxon>Actinomycetota</taxon>
        <taxon>Acidimicrobiia</taxon>
        <taxon>Acidimicrobiales</taxon>
        <taxon>Ilumatobacteraceae</taxon>
        <taxon>Ilumatobacter</taxon>
    </lineage>
</organism>
<evidence type="ECO:0000259" key="15">
    <source>
        <dbReference type="PROSITE" id="PS51066"/>
    </source>
</evidence>
<dbReference type="GO" id="GO:0140078">
    <property type="term" value="F:class I DNA-(apurinic or apyrimidinic site) endonuclease activity"/>
    <property type="evidence" value="ECO:0007669"/>
    <property type="project" value="UniProtKB-EC"/>
</dbReference>
<dbReference type="InterPro" id="IPR015887">
    <property type="entry name" value="DNA_glyclase_Znf_dom_DNA_BS"/>
</dbReference>
<keyword evidence="17" id="KW-0540">Nuclease</keyword>
<dbReference type="PROSITE" id="PS01242">
    <property type="entry name" value="ZF_FPG_1"/>
    <property type="match status" value="1"/>
</dbReference>
<keyword evidence="10" id="KW-0456">Lyase</keyword>
<evidence type="ECO:0000256" key="12">
    <source>
        <dbReference type="ARBA" id="ARBA00023295"/>
    </source>
</evidence>
<evidence type="ECO:0000313" key="18">
    <source>
        <dbReference type="Proteomes" id="UP000294558"/>
    </source>
</evidence>
<evidence type="ECO:0000256" key="2">
    <source>
        <dbReference type="ARBA" id="ARBA00012720"/>
    </source>
</evidence>
<evidence type="ECO:0000256" key="7">
    <source>
        <dbReference type="ARBA" id="ARBA00022833"/>
    </source>
</evidence>
<dbReference type="GO" id="GO:0000703">
    <property type="term" value="F:oxidized pyrimidine nucleobase lesion DNA N-glycosylase activity"/>
    <property type="evidence" value="ECO:0007669"/>
    <property type="project" value="TreeGrafter"/>
</dbReference>
<keyword evidence="18" id="KW-1185">Reference proteome</keyword>